<feature type="region of interest" description="Disordered" evidence="15">
    <location>
        <begin position="22"/>
        <end position="92"/>
    </location>
</feature>
<comment type="subunit">
    <text evidence="4 14">Interacts with the MHF histone-fold complex to form the FANCM-MHF complex.</text>
</comment>
<feature type="region of interest" description="Disordered" evidence="15">
    <location>
        <begin position="683"/>
        <end position="715"/>
    </location>
</feature>
<dbReference type="PROSITE" id="PS51194">
    <property type="entry name" value="HELICASE_CTER"/>
    <property type="match status" value="1"/>
</dbReference>
<dbReference type="InterPro" id="IPR044749">
    <property type="entry name" value="FANCM_DEXDc"/>
</dbReference>
<dbReference type="PANTHER" id="PTHR14025">
    <property type="entry name" value="FANCONI ANEMIA GROUP M FANCM FAMILY MEMBER"/>
    <property type="match status" value="1"/>
</dbReference>
<dbReference type="RefSeq" id="XP_008601286.1">
    <property type="nucleotide sequence ID" value="XM_008603064.1"/>
</dbReference>
<comment type="function">
    <text evidence="1 14">ATP-dependent DNA helicase involved in DNA damage repair by homologous recombination and in genome maintenance. Capable of unwinding D-loops. Plays a role in limiting crossover recombinants during mitotic DNA double-strand break (DSB) repair. Component of a FANCM-MHF complex which promotes gene conversion at blocked replication forks, probably by reversal of the stalled fork.</text>
</comment>
<evidence type="ECO:0000256" key="10">
    <source>
        <dbReference type="ARBA" id="ARBA00023125"/>
    </source>
</evidence>
<evidence type="ECO:0000256" key="11">
    <source>
        <dbReference type="ARBA" id="ARBA00023204"/>
    </source>
</evidence>
<dbReference type="InParanoid" id="J4UI86"/>
<feature type="compositionally biased region" description="Polar residues" evidence="15">
    <location>
        <begin position="22"/>
        <end position="39"/>
    </location>
</feature>
<accession>J4UI86</accession>
<dbReference type="CDD" id="cd18033">
    <property type="entry name" value="DEXDc_FANCM"/>
    <property type="match status" value="1"/>
</dbReference>
<feature type="compositionally biased region" description="Acidic residues" evidence="15">
    <location>
        <begin position="854"/>
        <end position="863"/>
    </location>
</feature>
<feature type="region of interest" description="Disordered" evidence="15">
    <location>
        <begin position="900"/>
        <end position="1001"/>
    </location>
</feature>
<dbReference type="InterPro" id="IPR027417">
    <property type="entry name" value="P-loop_NTPase"/>
</dbReference>
<feature type="domain" description="Helicase ATP-binding" evidence="16">
    <location>
        <begin position="158"/>
        <end position="326"/>
    </location>
</feature>
<feature type="compositionally biased region" description="Polar residues" evidence="15">
    <location>
        <begin position="73"/>
        <end position="92"/>
    </location>
</feature>
<dbReference type="GO" id="GO:0043138">
    <property type="term" value="F:3'-5' DNA helicase activity"/>
    <property type="evidence" value="ECO:0007669"/>
    <property type="project" value="InterPro"/>
</dbReference>
<dbReference type="Gene3D" id="3.40.50.300">
    <property type="entry name" value="P-loop containing nucleotide triphosphate hydrolases"/>
    <property type="match status" value="2"/>
</dbReference>
<keyword evidence="19" id="KW-1185">Reference proteome</keyword>
<evidence type="ECO:0000256" key="9">
    <source>
        <dbReference type="ARBA" id="ARBA00022840"/>
    </source>
</evidence>
<dbReference type="CDD" id="cd18801">
    <property type="entry name" value="SF2_C_FANCM_Hef"/>
    <property type="match status" value="1"/>
</dbReference>
<dbReference type="GO" id="GO:0005524">
    <property type="term" value="F:ATP binding"/>
    <property type="evidence" value="ECO:0007669"/>
    <property type="project" value="UniProtKB-UniRule"/>
</dbReference>
<dbReference type="SUPFAM" id="SSF52540">
    <property type="entry name" value="P-loop containing nucleoside triphosphate hydrolases"/>
    <property type="match status" value="1"/>
</dbReference>
<gene>
    <name evidence="18" type="ORF">BBA_07967</name>
</gene>
<dbReference type="GO" id="GO:0000400">
    <property type="term" value="F:four-way junction DNA binding"/>
    <property type="evidence" value="ECO:0007669"/>
    <property type="project" value="TreeGrafter"/>
</dbReference>
<dbReference type="EMBL" id="JH725178">
    <property type="protein sequence ID" value="EJP63162.1"/>
    <property type="molecule type" value="Genomic_DNA"/>
</dbReference>
<dbReference type="EC" id="3.6.4.12" evidence="14"/>
<evidence type="ECO:0000313" key="19">
    <source>
        <dbReference type="Proteomes" id="UP000002762"/>
    </source>
</evidence>
<dbReference type="Pfam" id="PF00271">
    <property type="entry name" value="Helicase_C"/>
    <property type="match status" value="1"/>
</dbReference>
<dbReference type="SMART" id="SM00487">
    <property type="entry name" value="DEXDc"/>
    <property type="match status" value="1"/>
</dbReference>
<keyword evidence="5" id="KW-0547">Nucleotide-binding</keyword>
<evidence type="ECO:0000256" key="12">
    <source>
        <dbReference type="ARBA" id="ARBA00023242"/>
    </source>
</evidence>
<dbReference type="Gene3D" id="1.20.1320.20">
    <property type="entry name" value="hef helicase domain"/>
    <property type="match status" value="1"/>
</dbReference>
<dbReference type="Proteomes" id="UP000002762">
    <property type="component" value="Unassembled WGS sequence"/>
</dbReference>
<feature type="compositionally biased region" description="Basic residues" evidence="15">
    <location>
        <begin position="912"/>
        <end position="929"/>
    </location>
</feature>
<feature type="compositionally biased region" description="Acidic residues" evidence="15">
    <location>
        <begin position="900"/>
        <end position="909"/>
    </location>
</feature>
<dbReference type="GO" id="GO:0045003">
    <property type="term" value="P:double-strand break repair via synthesis-dependent strand annealing"/>
    <property type="evidence" value="ECO:0007669"/>
    <property type="project" value="TreeGrafter"/>
</dbReference>
<evidence type="ECO:0000256" key="15">
    <source>
        <dbReference type="SAM" id="MobiDB-lite"/>
    </source>
</evidence>
<dbReference type="GO" id="GO:0005634">
    <property type="term" value="C:nucleus"/>
    <property type="evidence" value="ECO:0007669"/>
    <property type="project" value="UniProtKB-SubCell"/>
</dbReference>
<dbReference type="GeneID" id="19890979"/>
<evidence type="ECO:0000256" key="1">
    <source>
        <dbReference type="ARBA" id="ARBA00003813"/>
    </source>
</evidence>
<dbReference type="PROSITE" id="PS51192">
    <property type="entry name" value="HELICASE_ATP_BIND_1"/>
    <property type="match status" value="1"/>
</dbReference>
<comment type="catalytic activity">
    <reaction evidence="13 14">
        <text>ATP + H2O = ADP + phosphate + H(+)</text>
        <dbReference type="Rhea" id="RHEA:13065"/>
        <dbReference type="ChEBI" id="CHEBI:15377"/>
        <dbReference type="ChEBI" id="CHEBI:15378"/>
        <dbReference type="ChEBI" id="CHEBI:30616"/>
        <dbReference type="ChEBI" id="CHEBI:43474"/>
        <dbReference type="ChEBI" id="CHEBI:456216"/>
        <dbReference type="EC" id="3.6.4.12"/>
    </reaction>
</comment>
<dbReference type="OrthoDB" id="164902at2759"/>
<evidence type="ECO:0000256" key="8">
    <source>
        <dbReference type="ARBA" id="ARBA00022806"/>
    </source>
</evidence>
<dbReference type="SMART" id="SM00490">
    <property type="entry name" value="HELICc"/>
    <property type="match status" value="1"/>
</dbReference>
<evidence type="ECO:0000256" key="4">
    <source>
        <dbReference type="ARBA" id="ARBA00011390"/>
    </source>
</evidence>
<dbReference type="HOGENOM" id="CLU_002513_0_1_1"/>
<dbReference type="GO" id="GO:0016887">
    <property type="term" value="F:ATP hydrolysis activity"/>
    <property type="evidence" value="ECO:0007669"/>
    <property type="project" value="RHEA"/>
</dbReference>
<dbReference type="GO" id="GO:0036297">
    <property type="term" value="P:interstrand cross-link repair"/>
    <property type="evidence" value="ECO:0007669"/>
    <property type="project" value="UniProtKB-ARBA"/>
</dbReference>
<feature type="region of interest" description="Disordered" evidence="15">
    <location>
        <begin position="848"/>
        <end position="885"/>
    </location>
</feature>
<dbReference type="Pfam" id="PF04851">
    <property type="entry name" value="ResIII"/>
    <property type="match status" value="1"/>
</dbReference>
<dbReference type="AlphaFoldDB" id="J4UI86"/>
<dbReference type="CDD" id="cd12091">
    <property type="entry name" value="FANCM_ID"/>
    <property type="match status" value="1"/>
</dbReference>
<keyword evidence="7" id="KW-0378">Hydrolase</keyword>
<feature type="domain" description="Helicase C-terminal" evidence="17">
    <location>
        <begin position="502"/>
        <end position="662"/>
    </location>
</feature>
<comment type="similarity">
    <text evidence="3 14">Belongs to the DEAD box helicase family. DEAH subfamily. FANCM sub-subfamily.</text>
</comment>
<evidence type="ECO:0000256" key="14">
    <source>
        <dbReference type="RuleBase" id="RU367027"/>
    </source>
</evidence>
<evidence type="ECO:0000256" key="3">
    <source>
        <dbReference type="ARBA" id="ARBA00009889"/>
    </source>
</evidence>
<reference evidence="18 19" key="1">
    <citation type="journal article" date="2012" name="Sci. Rep.">
        <title>Genomic perspectives on the evolution of fungal entomopathogenicity in Beauveria bassiana.</title>
        <authorList>
            <person name="Xiao G."/>
            <person name="Ying S.H."/>
            <person name="Zheng P."/>
            <person name="Wang Z.L."/>
            <person name="Zhang S."/>
            <person name="Xie X.Q."/>
            <person name="Shang Y."/>
            <person name="St Leger R.J."/>
            <person name="Zhao G.P."/>
            <person name="Wang C."/>
            <person name="Feng M.G."/>
        </authorList>
    </citation>
    <scope>NUCLEOTIDE SEQUENCE [LARGE SCALE GENOMIC DNA]</scope>
    <source>
        <strain evidence="18 19">ARSEF 2860</strain>
    </source>
</reference>
<evidence type="ECO:0000256" key="2">
    <source>
        <dbReference type="ARBA" id="ARBA00004123"/>
    </source>
</evidence>
<dbReference type="InterPro" id="IPR014001">
    <property type="entry name" value="Helicase_ATP-bd"/>
</dbReference>
<keyword evidence="9" id="KW-0067">ATP-binding</keyword>
<keyword evidence="12" id="KW-0539">Nucleus</keyword>
<dbReference type="STRING" id="655819.J4UI86"/>
<comment type="subcellular location">
    <subcellularLocation>
        <location evidence="2 14">Nucleus</location>
    </subcellularLocation>
</comment>
<dbReference type="FunFam" id="3.40.50.300:FF:001992">
    <property type="entry name" value="ATP-dependent RNA helicase, putative"/>
    <property type="match status" value="1"/>
</dbReference>
<feature type="compositionally biased region" description="Basic residues" evidence="15">
    <location>
        <begin position="696"/>
        <end position="711"/>
    </location>
</feature>
<name>J4UI86_BEAB2</name>
<sequence>MSSDEFDDDIADEDFNTAFDQVSSSSARLNQSFTSSNGQGVAKGPLVNQRVAPELEGLPDDAFSSPEPPPTQFRPNNIQTAPRTGLQRSASGTYRQTTLFGKPLGEVSSQPQESNATRVFRADLPREEPSHHELDKEAMETWVYPTNLGAIRDYQFSIVKNSLFNNTLVALPTGLGKTFIAATVMLNFYRWTKKGKIVFVAPTKPLVAQQIDACYNIAGIPRSETTLLTGDVQPVLREEEWERRRVFFMTPQTLLNDLSHGYADPKSICLIVVDEAHRATGEYAYAKVAKLIRRFSKSFRVLALTATPGSKIETVQEIIDNLGISHCEIRTEDSIDIRQYVHDRNIEQLVLDPSDEINLVSELFSEALKPLLDKLSAQNIWYGKSPMSISAFGLLQSQNEWMATRGKHVNQGVQFMMRAIFSVLTSLAHSIKLLTFHGIKPFYDNLLDFRREQEEKGQKGSKYKRQLIEHPSFKDMMDKIASWMKRDGFVGHPKQTALADTVLNHFMDRGEDSGTRVIVFSEYRDSAEDIVRLLNMHAPLVKASIFVGQAVGKRGEGMKQAQQIETVEKFRNGHFNVLVATSIGEEGLDIGQVDLIVCYDASASPIRMLQRMGRTGRKRAGNIVLLLMRGKEEDQFAKSKDNYEKMQSLICEGSRFNFRFDLSTRIVPRNIRPEVDKRHVDIPVENTQDNSLPEPKKRRAAAGKKKAPKKFHMPDGVETGFQTLTDFMKGSVKKAKKAEPKRNPELDDLSKIPDLDSVVLDGEQLKELNRSYRDLPFNQSTFEETDVLSMTAHPESQRRLGPTCLLKHGPYTKRFVKMVHAMGTDPDKLVRACRHKDESAYEGIPVRRFVGSDGESEGEDEAIVLEPQNDRRDSFGSTEGLPDLVEARRTAVKAALEDMAAEADTDDEDGPRRKKRKTAKKGSKKKGKGSKGNAAANLEEVGDDCDRTSDILDTDGSDSGGDLEGFVVSDNVPTSSMRQSELSSPISTGQATPRVAAPKSKPFFEPTTFTATQESDVPDLASLVASGVSYAVSRLALPALLELPSASSARASLSHLAASLQTSLIALSSLAAAPLALAYAFAPPRARHPYLVYASLLAVLSAAAPRLLLGSAGLVAPTATTTTRPANCKNKTSTSAAAARARSMEASYEVLGDVHSEPASEEDVDEPVNGEDVRVHVQGLARAYAIQAGLAALGFAMSVVGLWGDGATVVIVS</sequence>
<dbReference type="GO" id="GO:0009378">
    <property type="term" value="F:four-way junction helicase activity"/>
    <property type="evidence" value="ECO:0007669"/>
    <property type="project" value="TreeGrafter"/>
</dbReference>
<evidence type="ECO:0000256" key="5">
    <source>
        <dbReference type="ARBA" id="ARBA00022741"/>
    </source>
</evidence>
<protein>
    <recommendedName>
        <fullName evidence="14">ATP-dependent DNA helicase</fullName>
        <ecNumber evidence="14">3.6.4.12</ecNumber>
    </recommendedName>
</protein>
<evidence type="ECO:0000256" key="13">
    <source>
        <dbReference type="ARBA" id="ARBA00047995"/>
    </source>
</evidence>
<dbReference type="PANTHER" id="PTHR14025:SF20">
    <property type="entry name" value="FANCONI ANEMIA GROUP M PROTEIN"/>
    <property type="match status" value="1"/>
</dbReference>
<proteinExistence type="inferred from homology"/>
<keyword evidence="6" id="KW-0227">DNA damage</keyword>
<evidence type="ECO:0000313" key="18">
    <source>
        <dbReference type="EMBL" id="EJP63162.1"/>
    </source>
</evidence>
<keyword evidence="11" id="KW-0234">DNA repair</keyword>
<dbReference type="InterPro" id="IPR001650">
    <property type="entry name" value="Helicase_C-like"/>
</dbReference>
<evidence type="ECO:0000259" key="16">
    <source>
        <dbReference type="PROSITE" id="PS51192"/>
    </source>
</evidence>
<feature type="compositionally biased region" description="Polar residues" evidence="15">
    <location>
        <begin position="971"/>
        <end position="991"/>
    </location>
</feature>
<dbReference type="InterPro" id="IPR006935">
    <property type="entry name" value="Helicase/UvrB_N"/>
</dbReference>
<evidence type="ECO:0000256" key="7">
    <source>
        <dbReference type="ARBA" id="ARBA00022801"/>
    </source>
</evidence>
<evidence type="ECO:0000259" key="17">
    <source>
        <dbReference type="PROSITE" id="PS51194"/>
    </source>
</evidence>
<keyword evidence="8" id="KW-0347">Helicase</keyword>
<dbReference type="InterPro" id="IPR039686">
    <property type="entry name" value="FANCM/Mph1-like_ID"/>
</dbReference>
<organism evidence="18 19">
    <name type="scientific">Beauveria bassiana (strain ARSEF 2860)</name>
    <name type="common">White muscardine disease fungus</name>
    <name type="synonym">Tritirachium shiotae</name>
    <dbReference type="NCBI Taxonomy" id="655819"/>
    <lineage>
        <taxon>Eukaryota</taxon>
        <taxon>Fungi</taxon>
        <taxon>Dikarya</taxon>
        <taxon>Ascomycota</taxon>
        <taxon>Pezizomycotina</taxon>
        <taxon>Sordariomycetes</taxon>
        <taxon>Hypocreomycetidae</taxon>
        <taxon>Hypocreales</taxon>
        <taxon>Cordycipitaceae</taxon>
        <taxon>Beauveria</taxon>
    </lineage>
</organism>
<evidence type="ECO:0000256" key="6">
    <source>
        <dbReference type="ARBA" id="ARBA00022763"/>
    </source>
</evidence>
<dbReference type="FunFam" id="3.40.50.300:FF:000861">
    <property type="entry name" value="Fanconi anemia, complementation group M"/>
    <property type="match status" value="1"/>
</dbReference>
<keyword evidence="10" id="KW-0238">DNA-binding</keyword>